<evidence type="ECO:0000259" key="2">
    <source>
        <dbReference type="Pfam" id="PF04991"/>
    </source>
</evidence>
<evidence type="ECO:0000313" key="4">
    <source>
        <dbReference type="Proteomes" id="UP001249851"/>
    </source>
</evidence>
<dbReference type="AlphaFoldDB" id="A0AAD9UVY8"/>
<gene>
    <name evidence="3" type="ORF">P5673_027565</name>
</gene>
<evidence type="ECO:0000313" key="3">
    <source>
        <dbReference type="EMBL" id="KAK2551585.1"/>
    </source>
</evidence>
<keyword evidence="1" id="KW-0472">Membrane</keyword>
<dbReference type="InterPro" id="IPR052942">
    <property type="entry name" value="LPS_cholinephosphotransferase"/>
</dbReference>
<sequence>MADRCDLWGKKRNKRTIILVLALITVFVLIFTQRSREPQAPELAHSKVEKFLLKQIPYTNLSMCERRVNAGISCPDIRRQGKTLLRQAQLVLTRLLKIFDLIAKKHGITYWLYRGTLLGAVRHEGHNPFDNDVDIALPKSEFEKFVKYGVTELPKDIFFQTEVTDVHWKAPRSSGILAKLRDKSSCYKYCIENGCKHKDGLQLDLFVIENDDQGNLLEVFSHTKTNWIVRRLIYNGIILRKPDEYIFPLIQVNFDGFVLPAPREWKMILHTLYGDFMRVPENEPLGHIITDTFHSCDEVD</sequence>
<reference evidence="3" key="2">
    <citation type="journal article" date="2023" name="Science">
        <title>Genomic signatures of disease resistance in endangered staghorn corals.</title>
        <authorList>
            <person name="Vollmer S.V."/>
            <person name="Selwyn J.D."/>
            <person name="Despard B.A."/>
            <person name="Roesel C.L."/>
        </authorList>
    </citation>
    <scope>NUCLEOTIDE SEQUENCE</scope>
    <source>
        <strain evidence="3">K2</strain>
    </source>
</reference>
<dbReference type="PANTHER" id="PTHR43404">
    <property type="entry name" value="LIPOPOLYSACCHARIDE CHOLINEPHOSPHOTRANSFERASE LICD"/>
    <property type="match status" value="1"/>
</dbReference>
<dbReference type="Pfam" id="PF04991">
    <property type="entry name" value="LicD"/>
    <property type="match status" value="1"/>
</dbReference>
<dbReference type="InterPro" id="IPR007074">
    <property type="entry name" value="LicD/FKTN/FKRP_NTP_transf"/>
</dbReference>
<dbReference type="GO" id="GO:0009100">
    <property type="term" value="P:glycoprotein metabolic process"/>
    <property type="evidence" value="ECO:0007669"/>
    <property type="project" value="UniProtKB-ARBA"/>
</dbReference>
<organism evidence="3 4">
    <name type="scientific">Acropora cervicornis</name>
    <name type="common">Staghorn coral</name>
    <dbReference type="NCBI Taxonomy" id="6130"/>
    <lineage>
        <taxon>Eukaryota</taxon>
        <taxon>Metazoa</taxon>
        <taxon>Cnidaria</taxon>
        <taxon>Anthozoa</taxon>
        <taxon>Hexacorallia</taxon>
        <taxon>Scleractinia</taxon>
        <taxon>Astrocoeniina</taxon>
        <taxon>Acroporidae</taxon>
        <taxon>Acropora</taxon>
    </lineage>
</organism>
<dbReference type="PANTHER" id="PTHR43404:SF1">
    <property type="entry name" value="MNN4P"/>
    <property type="match status" value="1"/>
</dbReference>
<name>A0AAD9UVY8_ACRCE</name>
<feature type="domain" description="LicD/FKTN/FKRP nucleotidyltransferase" evidence="2">
    <location>
        <begin position="103"/>
        <end position="220"/>
    </location>
</feature>
<dbReference type="Proteomes" id="UP001249851">
    <property type="component" value="Unassembled WGS sequence"/>
</dbReference>
<feature type="transmembrane region" description="Helical" evidence="1">
    <location>
        <begin position="16"/>
        <end position="32"/>
    </location>
</feature>
<proteinExistence type="predicted"/>
<dbReference type="EMBL" id="JARQWQ010000096">
    <property type="protein sequence ID" value="KAK2551585.1"/>
    <property type="molecule type" value="Genomic_DNA"/>
</dbReference>
<keyword evidence="1" id="KW-0812">Transmembrane</keyword>
<evidence type="ECO:0000256" key="1">
    <source>
        <dbReference type="SAM" id="Phobius"/>
    </source>
</evidence>
<accession>A0AAD9UVY8</accession>
<protein>
    <submittedName>
        <fullName evidence="3">Lipopolysaccharide cholinephosphotransferase LicD</fullName>
    </submittedName>
</protein>
<comment type="caution">
    <text evidence="3">The sequence shown here is derived from an EMBL/GenBank/DDBJ whole genome shotgun (WGS) entry which is preliminary data.</text>
</comment>
<keyword evidence="4" id="KW-1185">Reference proteome</keyword>
<keyword evidence="1" id="KW-1133">Transmembrane helix</keyword>
<reference evidence="3" key="1">
    <citation type="journal article" date="2023" name="G3 (Bethesda)">
        <title>Whole genome assembly and annotation of the endangered Caribbean coral Acropora cervicornis.</title>
        <authorList>
            <person name="Selwyn J.D."/>
            <person name="Vollmer S.V."/>
        </authorList>
    </citation>
    <scope>NUCLEOTIDE SEQUENCE</scope>
    <source>
        <strain evidence="3">K2</strain>
    </source>
</reference>